<dbReference type="PROSITE" id="PS50082">
    <property type="entry name" value="WD_REPEATS_2"/>
    <property type="match status" value="1"/>
</dbReference>
<evidence type="ECO:0000256" key="1">
    <source>
        <dbReference type="ARBA" id="ARBA00004123"/>
    </source>
</evidence>
<dbReference type="InterPro" id="IPR015943">
    <property type="entry name" value="WD40/YVTN_repeat-like_dom_sf"/>
</dbReference>
<proteinExistence type="predicted"/>
<keyword evidence="4" id="KW-0539">Nucleus</keyword>
<dbReference type="InterPro" id="IPR036322">
    <property type="entry name" value="WD40_repeat_dom_sf"/>
</dbReference>
<comment type="caution">
    <text evidence="7">The sequence shown here is derived from an EMBL/GenBank/DDBJ whole genome shotgun (WGS) entry which is preliminary data.</text>
</comment>
<accession>A0A565BDG5</accession>
<keyword evidence="3" id="KW-0677">Repeat</keyword>
<evidence type="ECO:0000313" key="7">
    <source>
        <dbReference type="EMBL" id="VVA98920.1"/>
    </source>
</evidence>
<evidence type="ECO:0000256" key="6">
    <source>
        <dbReference type="SAM" id="MobiDB-lite"/>
    </source>
</evidence>
<dbReference type="SMART" id="SM00320">
    <property type="entry name" value="WD40"/>
    <property type="match status" value="3"/>
</dbReference>
<evidence type="ECO:0000256" key="4">
    <source>
        <dbReference type="ARBA" id="ARBA00023242"/>
    </source>
</evidence>
<dbReference type="InterPro" id="IPR001680">
    <property type="entry name" value="WD40_rpt"/>
</dbReference>
<dbReference type="SUPFAM" id="SSF50978">
    <property type="entry name" value="WD40 repeat-like"/>
    <property type="match status" value="1"/>
</dbReference>
<dbReference type="Pfam" id="PF00400">
    <property type="entry name" value="WD40"/>
    <property type="match status" value="3"/>
</dbReference>
<dbReference type="InterPro" id="IPR037850">
    <property type="entry name" value="RBBP5/Swd1"/>
</dbReference>
<evidence type="ECO:0000256" key="3">
    <source>
        <dbReference type="ARBA" id="ARBA00022737"/>
    </source>
</evidence>
<keyword evidence="2 5" id="KW-0853">WD repeat</keyword>
<feature type="repeat" description="WD" evidence="5">
    <location>
        <begin position="59"/>
        <end position="93"/>
    </location>
</feature>
<dbReference type="FunFam" id="2.130.10.10:FF:000649">
    <property type="entry name" value="Compass component swd1"/>
    <property type="match status" value="1"/>
</dbReference>
<dbReference type="PANTHER" id="PTHR44040">
    <property type="entry name" value="RETINOBLASTOMA-BINDING PROTEIN 5"/>
    <property type="match status" value="1"/>
</dbReference>
<dbReference type="AlphaFoldDB" id="A0A565BDG5"/>
<sequence length="540" mass="59222">MNAPIIDPLQGDFPEVIEEYLEHGVIKCVAFNHRGSLLAVHALMGIAKEIRDNDCSAAITSVSWSKYGHRLLVSAADKSLTLWEVSSGERIARTILQQTPLQARLNPGLSSPSLCLACPLSSAPMIVDFDIGCTTLLPVAVPEMPDVLAPPQRSKCPESGPPFSPAAACFNKCGDLVYIGNSKGEILIIDYKSVRVLALVPVTGGAPVKNIVFSRNGQYLLTNSHDRIIRIYENLLPAKNVLTSLEELGKNIDGLDGFEKLKTVGSKSLTLFRELQDSVTKMHWKAPCFSGDGEWVVGGSACKGEHKIYIWDRAGHLVKILEGPKEALIDLAWHPVHPIIVSVSLAGLVYIWAKDYTENWSAFAPDFKELEENEEYVEREDEFDLIPETEKAKVLDVNEDEEVDIEAVEKDAFSDSDMSVEELRYLPAEPIPDTNDQQDKFVEGIKLNEAHISASPASEEAGQNGHGAYHASSPQGEDMGETRGKRKRKPSEKAMELQAEMAKPLKGSGRTVRAKRAIVDDNSNAVLFSTMTQLCADSSQ</sequence>
<dbReference type="PANTHER" id="PTHR44040:SF1">
    <property type="entry name" value="RETINOBLASTOMA-BINDING PROTEIN 5"/>
    <property type="match status" value="1"/>
</dbReference>
<evidence type="ECO:0000256" key="5">
    <source>
        <dbReference type="PROSITE-ProRule" id="PRU00221"/>
    </source>
</evidence>
<dbReference type="GO" id="GO:0048188">
    <property type="term" value="C:Set1C/COMPASS complex"/>
    <property type="evidence" value="ECO:0007669"/>
    <property type="project" value="InterPro"/>
</dbReference>
<reference evidence="7" key="1">
    <citation type="submission" date="2019-07" db="EMBL/GenBank/DDBJ databases">
        <authorList>
            <person name="Dittberner H."/>
        </authorList>
    </citation>
    <scope>NUCLEOTIDE SEQUENCE [LARGE SCALE GENOMIC DNA]</scope>
</reference>
<dbReference type="Gene3D" id="2.130.10.10">
    <property type="entry name" value="YVTN repeat-like/Quinoprotein amine dehydrogenase"/>
    <property type="match status" value="2"/>
</dbReference>
<keyword evidence="8" id="KW-1185">Reference proteome</keyword>
<evidence type="ECO:0000256" key="2">
    <source>
        <dbReference type="ARBA" id="ARBA00022574"/>
    </source>
</evidence>
<evidence type="ECO:0000313" key="8">
    <source>
        <dbReference type="Proteomes" id="UP000489600"/>
    </source>
</evidence>
<organism evidence="7 8">
    <name type="scientific">Arabis nemorensis</name>
    <dbReference type="NCBI Taxonomy" id="586526"/>
    <lineage>
        <taxon>Eukaryota</taxon>
        <taxon>Viridiplantae</taxon>
        <taxon>Streptophyta</taxon>
        <taxon>Embryophyta</taxon>
        <taxon>Tracheophyta</taxon>
        <taxon>Spermatophyta</taxon>
        <taxon>Magnoliopsida</taxon>
        <taxon>eudicotyledons</taxon>
        <taxon>Gunneridae</taxon>
        <taxon>Pentapetalae</taxon>
        <taxon>rosids</taxon>
        <taxon>malvids</taxon>
        <taxon>Brassicales</taxon>
        <taxon>Brassicaceae</taxon>
        <taxon>Arabideae</taxon>
        <taxon>Arabis</taxon>
    </lineage>
</organism>
<dbReference type="EMBL" id="CABITT030000003">
    <property type="protein sequence ID" value="VVA98920.1"/>
    <property type="molecule type" value="Genomic_DNA"/>
</dbReference>
<feature type="region of interest" description="Disordered" evidence="6">
    <location>
        <begin position="455"/>
        <end position="512"/>
    </location>
</feature>
<comment type="subcellular location">
    <subcellularLocation>
        <location evidence="1">Nucleus</location>
    </subcellularLocation>
</comment>
<name>A0A565BDG5_9BRAS</name>
<dbReference type="Proteomes" id="UP000489600">
    <property type="component" value="Unassembled WGS sequence"/>
</dbReference>
<gene>
    <name evidence="7" type="ORF">ANE_LOCUS9365</name>
</gene>
<protein>
    <submittedName>
        <fullName evidence="7">Uncharacterized protein</fullName>
    </submittedName>
</protein>
<dbReference type="OrthoDB" id="196858at2759"/>